<dbReference type="EMBL" id="AEYI02002223">
    <property type="protein sequence ID" value="KFG29116.1"/>
    <property type="molecule type" value="Genomic_DNA"/>
</dbReference>
<evidence type="ECO:0000256" key="2">
    <source>
        <dbReference type="SAM" id="Phobius"/>
    </source>
</evidence>
<proteinExistence type="predicted"/>
<protein>
    <submittedName>
        <fullName evidence="3">Putative transmembrane protein</fullName>
    </submittedName>
</protein>
<organism evidence="3 4">
    <name type="scientific">Toxoplasma gondii p89</name>
    <dbReference type="NCBI Taxonomy" id="943119"/>
    <lineage>
        <taxon>Eukaryota</taxon>
        <taxon>Sar</taxon>
        <taxon>Alveolata</taxon>
        <taxon>Apicomplexa</taxon>
        <taxon>Conoidasida</taxon>
        <taxon>Coccidia</taxon>
        <taxon>Eucoccidiorida</taxon>
        <taxon>Eimeriorina</taxon>
        <taxon>Sarcocystidae</taxon>
        <taxon>Toxoplasma</taxon>
    </lineage>
</organism>
<keyword evidence="2 3" id="KW-0812">Transmembrane</keyword>
<reference evidence="3 4" key="1">
    <citation type="submission" date="2014-03" db="EMBL/GenBank/DDBJ databases">
        <authorList>
            <person name="Sibley D."/>
            <person name="Venepally P."/>
            <person name="Karamycheva S."/>
            <person name="Hadjithomas M."/>
            <person name="Khan A."/>
            <person name="Brunk B."/>
            <person name="Roos D."/>
            <person name="Caler E."/>
            <person name="Lorenzi H."/>
        </authorList>
    </citation>
    <scope>NUCLEOTIDE SEQUENCE [LARGE SCALE GENOMIC DNA]</scope>
    <source>
        <strain evidence="4">p89</strain>
    </source>
</reference>
<feature type="region of interest" description="Disordered" evidence="1">
    <location>
        <begin position="1"/>
        <end position="59"/>
    </location>
</feature>
<feature type="transmembrane region" description="Helical" evidence="2">
    <location>
        <begin position="93"/>
        <end position="111"/>
    </location>
</feature>
<dbReference type="Proteomes" id="UP000028828">
    <property type="component" value="Unassembled WGS sequence"/>
</dbReference>
<evidence type="ECO:0000313" key="4">
    <source>
        <dbReference type="Proteomes" id="UP000028828"/>
    </source>
</evidence>
<accession>A0A086JAE8</accession>
<comment type="caution">
    <text evidence="3">The sequence shown here is derived from an EMBL/GenBank/DDBJ whole genome shotgun (WGS) entry which is preliminary data.</text>
</comment>
<dbReference type="VEuPathDB" id="ToxoDB:TGP89_251520"/>
<evidence type="ECO:0000313" key="3">
    <source>
        <dbReference type="EMBL" id="KFG29116.1"/>
    </source>
</evidence>
<gene>
    <name evidence="3" type="ORF">TGP89_251520</name>
</gene>
<name>A0A086JAE8_TOXGO</name>
<keyword evidence="2" id="KW-1133">Transmembrane helix</keyword>
<feature type="transmembrane region" description="Helical" evidence="2">
    <location>
        <begin position="173"/>
        <end position="192"/>
    </location>
</feature>
<dbReference type="OrthoDB" id="328992at2759"/>
<evidence type="ECO:0000256" key="1">
    <source>
        <dbReference type="SAM" id="MobiDB-lite"/>
    </source>
</evidence>
<sequence>MEKYLSASARRSKLDKRKEGQPGGLGTPGMTRCCSVRSDTSPRSTKKPGACVEPEPPCEKTSLASSVRRRIRLVTAFYLHCHEYKWGRRRSRTIGLSSAFYMLPALALFPVCRWEACLWAVTAVFSFSADYIFAGMRDNAWICGVHMADRYVATAMLGVQCLYNLPLWFTKDIHLGALGLSLIVVSCAFKVLGSRTKVYRRHAVYHSLWHVFGSVGRVLVAVLEYPELSAMW</sequence>
<keyword evidence="2" id="KW-0472">Membrane</keyword>
<dbReference type="AlphaFoldDB" id="A0A086JAE8"/>